<dbReference type="InterPro" id="IPR050109">
    <property type="entry name" value="HTH-type_TetR-like_transc_reg"/>
</dbReference>
<dbReference type="InterPro" id="IPR001647">
    <property type="entry name" value="HTH_TetR"/>
</dbReference>
<evidence type="ECO:0000256" key="2">
    <source>
        <dbReference type="ARBA" id="ARBA00023125"/>
    </source>
</evidence>
<dbReference type="SUPFAM" id="SSF46689">
    <property type="entry name" value="Homeodomain-like"/>
    <property type="match status" value="1"/>
</dbReference>
<dbReference type="OrthoDB" id="8535430at2"/>
<dbReference type="EMBL" id="SHKX01000016">
    <property type="protein sequence ID" value="RZU36856.1"/>
    <property type="molecule type" value="Genomic_DNA"/>
</dbReference>
<comment type="caution">
    <text evidence="7">The sequence shown here is derived from an EMBL/GenBank/DDBJ whole genome shotgun (WGS) entry which is preliminary data.</text>
</comment>
<feature type="domain" description="HTH tetR-type" evidence="6">
    <location>
        <begin position="23"/>
        <end position="83"/>
    </location>
</feature>
<evidence type="ECO:0000256" key="5">
    <source>
        <dbReference type="SAM" id="MobiDB-lite"/>
    </source>
</evidence>
<name>A0A4V2G3G1_9GAMM</name>
<dbReference type="AlphaFoldDB" id="A0A4V2G3G1"/>
<evidence type="ECO:0000256" key="4">
    <source>
        <dbReference type="PROSITE-ProRule" id="PRU00335"/>
    </source>
</evidence>
<reference evidence="7 8" key="1">
    <citation type="submission" date="2019-02" db="EMBL/GenBank/DDBJ databases">
        <title>Genomic Encyclopedia of Type Strains, Phase IV (KMG-IV): sequencing the most valuable type-strain genomes for metagenomic binning, comparative biology and taxonomic classification.</title>
        <authorList>
            <person name="Goeker M."/>
        </authorList>
    </citation>
    <scope>NUCLEOTIDE SEQUENCE [LARGE SCALE GENOMIC DNA]</scope>
    <source>
        <strain evidence="7 8">DSM 105135</strain>
    </source>
</reference>
<protein>
    <submittedName>
        <fullName evidence="7">TetR family transcriptional regulator</fullName>
    </submittedName>
</protein>
<dbReference type="GO" id="GO:0000976">
    <property type="term" value="F:transcription cis-regulatory region binding"/>
    <property type="evidence" value="ECO:0007669"/>
    <property type="project" value="TreeGrafter"/>
</dbReference>
<gene>
    <name evidence="7" type="ORF">EV700_3069</name>
</gene>
<dbReference type="Proteomes" id="UP000292423">
    <property type="component" value="Unassembled WGS sequence"/>
</dbReference>
<keyword evidence="2 4" id="KW-0238">DNA-binding</keyword>
<proteinExistence type="predicted"/>
<keyword evidence="3" id="KW-0804">Transcription</keyword>
<dbReference type="PRINTS" id="PR00455">
    <property type="entry name" value="HTHTETR"/>
</dbReference>
<dbReference type="Pfam" id="PF00440">
    <property type="entry name" value="TetR_N"/>
    <property type="match status" value="1"/>
</dbReference>
<keyword evidence="8" id="KW-1185">Reference proteome</keyword>
<dbReference type="PANTHER" id="PTHR30055">
    <property type="entry name" value="HTH-TYPE TRANSCRIPTIONAL REGULATOR RUTR"/>
    <property type="match status" value="1"/>
</dbReference>
<dbReference type="Gene3D" id="1.10.357.10">
    <property type="entry name" value="Tetracycline Repressor, domain 2"/>
    <property type="match status" value="1"/>
</dbReference>
<evidence type="ECO:0000256" key="1">
    <source>
        <dbReference type="ARBA" id="ARBA00023015"/>
    </source>
</evidence>
<evidence type="ECO:0000256" key="3">
    <source>
        <dbReference type="ARBA" id="ARBA00023163"/>
    </source>
</evidence>
<feature type="region of interest" description="Disordered" evidence="5">
    <location>
        <begin position="1"/>
        <end position="22"/>
    </location>
</feature>
<dbReference type="GO" id="GO:0003700">
    <property type="term" value="F:DNA-binding transcription factor activity"/>
    <property type="evidence" value="ECO:0007669"/>
    <property type="project" value="TreeGrafter"/>
</dbReference>
<accession>A0A4V2G3G1</accession>
<dbReference type="InterPro" id="IPR009057">
    <property type="entry name" value="Homeodomain-like_sf"/>
</dbReference>
<keyword evidence="1" id="KW-0805">Transcription regulation</keyword>
<organism evidence="7 8">
    <name type="scientific">Fluviicoccus keumensis</name>
    <dbReference type="NCBI Taxonomy" id="1435465"/>
    <lineage>
        <taxon>Bacteria</taxon>
        <taxon>Pseudomonadati</taxon>
        <taxon>Pseudomonadota</taxon>
        <taxon>Gammaproteobacteria</taxon>
        <taxon>Moraxellales</taxon>
        <taxon>Moraxellaceae</taxon>
        <taxon>Fluviicoccus</taxon>
    </lineage>
</organism>
<evidence type="ECO:0000313" key="8">
    <source>
        <dbReference type="Proteomes" id="UP000292423"/>
    </source>
</evidence>
<evidence type="ECO:0000313" key="7">
    <source>
        <dbReference type="EMBL" id="RZU36856.1"/>
    </source>
</evidence>
<evidence type="ECO:0000259" key="6">
    <source>
        <dbReference type="PROSITE" id="PS50977"/>
    </source>
</evidence>
<dbReference type="PANTHER" id="PTHR30055:SF234">
    <property type="entry name" value="HTH-TYPE TRANSCRIPTIONAL REGULATOR BETI"/>
    <property type="match status" value="1"/>
</dbReference>
<dbReference type="RefSeq" id="WP_130415405.1">
    <property type="nucleotide sequence ID" value="NZ_SHKX01000016.1"/>
</dbReference>
<dbReference type="PROSITE" id="PS50977">
    <property type="entry name" value="HTH_TETR_2"/>
    <property type="match status" value="1"/>
</dbReference>
<feature type="DNA-binding region" description="H-T-H motif" evidence="4">
    <location>
        <begin position="46"/>
        <end position="65"/>
    </location>
</feature>
<sequence length="224" mass="25206">MTQIVPPALRSRGRPPKTEADQEDLKTRIIDATLLAFAEQGFLALKVEHVLEKAGISRPTFYKYFRNLEEPLGMAALKLHVDLVGRIREALEFSGDIILNSVSAFEAYVEWGRSLGAVTRPLYAEFYEASSPVSRFRLHTVATLQQMIMEKVVASGRPEPLPSQIELFLTGVEFLAFRFLLRTEGSDADWAETRLAMMKLLVATLGSESDARQFAGLWSMRPER</sequence>